<feature type="region of interest" description="Disordered" evidence="1">
    <location>
        <begin position="1"/>
        <end position="80"/>
    </location>
</feature>
<feature type="compositionally biased region" description="Basic and acidic residues" evidence="1">
    <location>
        <begin position="45"/>
        <end position="60"/>
    </location>
</feature>
<dbReference type="Proteomes" id="UP001307889">
    <property type="component" value="Chromosome 3"/>
</dbReference>
<evidence type="ECO:0000313" key="2">
    <source>
        <dbReference type="EMBL" id="BES92336.1"/>
    </source>
</evidence>
<evidence type="ECO:0000313" key="3">
    <source>
        <dbReference type="Proteomes" id="UP001307889"/>
    </source>
</evidence>
<proteinExistence type="predicted"/>
<protein>
    <submittedName>
        <fullName evidence="2">Uncharacterized protein</fullName>
    </submittedName>
</protein>
<dbReference type="EMBL" id="AP028911">
    <property type="protein sequence ID" value="BES92336.1"/>
    <property type="molecule type" value="Genomic_DNA"/>
</dbReference>
<reference evidence="2 3" key="1">
    <citation type="submission" date="2023-09" db="EMBL/GenBank/DDBJ databases">
        <title>Nesidiocoris tenuis whole genome shotgun sequence.</title>
        <authorList>
            <person name="Shibata T."/>
            <person name="Shimoda M."/>
            <person name="Kobayashi T."/>
            <person name="Uehara T."/>
        </authorList>
    </citation>
    <scope>NUCLEOTIDE SEQUENCE [LARGE SCALE GENOMIC DNA]</scope>
    <source>
        <strain evidence="2 3">Japan</strain>
    </source>
</reference>
<gene>
    <name evidence="2" type="ORF">NTJ_05144</name>
</gene>
<name>A0ABN7AJA4_9HEMI</name>
<accession>A0ABN7AJA4</accession>
<keyword evidence="3" id="KW-1185">Reference proteome</keyword>
<organism evidence="2 3">
    <name type="scientific">Nesidiocoris tenuis</name>
    <dbReference type="NCBI Taxonomy" id="355587"/>
    <lineage>
        <taxon>Eukaryota</taxon>
        <taxon>Metazoa</taxon>
        <taxon>Ecdysozoa</taxon>
        <taxon>Arthropoda</taxon>
        <taxon>Hexapoda</taxon>
        <taxon>Insecta</taxon>
        <taxon>Pterygota</taxon>
        <taxon>Neoptera</taxon>
        <taxon>Paraneoptera</taxon>
        <taxon>Hemiptera</taxon>
        <taxon>Heteroptera</taxon>
        <taxon>Panheteroptera</taxon>
        <taxon>Cimicomorpha</taxon>
        <taxon>Miridae</taxon>
        <taxon>Dicyphina</taxon>
        <taxon>Nesidiocoris</taxon>
    </lineage>
</organism>
<sequence length="80" mass="8712">MQRVNKPNRAAQKEKLSRKKWPTIHLGALSHHKSAIMGGAGGKSPPRDETKEGKERRIESGLETESGLEIESGAPLLDAL</sequence>
<evidence type="ECO:0000256" key="1">
    <source>
        <dbReference type="SAM" id="MobiDB-lite"/>
    </source>
</evidence>